<protein>
    <submittedName>
        <fullName evidence="2">Uncharacterized protein</fullName>
    </submittedName>
</protein>
<organism evidence="2 3">
    <name type="scientific">Allomyces macrogynus (strain ATCC 38327)</name>
    <name type="common">Allomyces javanicus var. macrogynus</name>
    <dbReference type="NCBI Taxonomy" id="578462"/>
    <lineage>
        <taxon>Eukaryota</taxon>
        <taxon>Fungi</taxon>
        <taxon>Fungi incertae sedis</taxon>
        <taxon>Blastocladiomycota</taxon>
        <taxon>Blastocladiomycetes</taxon>
        <taxon>Blastocladiales</taxon>
        <taxon>Blastocladiaceae</taxon>
        <taxon>Allomyces</taxon>
    </lineage>
</organism>
<dbReference type="VEuPathDB" id="FungiDB:AMAG_20349"/>
<evidence type="ECO:0000313" key="2">
    <source>
        <dbReference type="EMBL" id="KNE71411.1"/>
    </source>
</evidence>
<feature type="compositionally biased region" description="Low complexity" evidence="1">
    <location>
        <begin position="1"/>
        <end position="33"/>
    </location>
</feature>
<reference evidence="3" key="2">
    <citation type="submission" date="2009-11" db="EMBL/GenBank/DDBJ databases">
        <title>The Genome Sequence of Allomyces macrogynus strain ATCC 38327.</title>
        <authorList>
            <consortium name="The Broad Institute Genome Sequencing Platform"/>
            <person name="Russ C."/>
            <person name="Cuomo C."/>
            <person name="Shea T."/>
            <person name="Young S.K."/>
            <person name="Zeng Q."/>
            <person name="Koehrsen M."/>
            <person name="Haas B."/>
            <person name="Borodovsky M."/>
            <person name="Guigo R."/>
            <person name="Alvarado L."/>
            <person name="Berlin A."/>
            <person name="Borenstein D."/>
            <person name="Chen Z."/>
            <person name="Engels R."/>
            <person name="Freedman E."/>
            <person name="Gellesch M."/>
            <person name="Goldberg J."/>
            <person name="Griggs A."/>
            <person name="Gujja S."/>
            <person name="Heiman D."/>
            <person name="Hepburn T."/>
            <person name="Howarth C."/>
            <person name="Jen D."/>
            <person name="Larson L."/>
            <person name="Lewis B."/>
            <person name="Mehta T."/>
            <person name="Park D."/>
            <person name="Pearson M."/>
            <person name="Roberts A."/>
            <person name="Saif S."/>
            <person name="Shenoy N."/>
            <person name="Sisk P."/>
            <person name="Stolte C."/>
            <person name="Sykes S."/>
            <person name="Walk T."/>
            <person name="White J."/>
            <person name="Yandava C."/>
            <person name="Burger G."/>
            <person name="Gray M.W."/>
            <person name="Holland P.W.H."/>
            <person name="King N."/>
            <person name="Lang F.B.F."/>
            <person name="Roger A.J."/>
            <person name="Ruiz-Trillo I."/>
            <person name="Lander E."/>
            <person name="Nusbaum C."/>
        </authorList>
    </citation>
    <scope>NUCLEOTIDE SEQUENCE [LARGE SCALE GENOMIC DNA]</scope>
    <source>
        <strain evidence="3">ATCC 38327</strain>
    </source>
</reference>
<evidence type="ECO:0000256" key="1">
    <source>
        <dbReference type="SAM" id="MobiDB-lite"/>
    </source>
</evidence>
<dbReference type="Proteomes" id="UP000054350">
    <property type="component" value="Unassembled WGS sequence"/>
</dbReference>
<accession>A0A0L0T9K4</accession>
<sequence>MLPPSSSAMRAASSSASAPTTPAKPTTATAYTPRSPVDGKPSLLVRCSAGGETDPRMFYATTHRTYFHARNTMQNVTTERTLNTQFRWNDDSKVEKRVQAAGYQRNLLPCFEYDAGVDESDQFRTTDHFATTQSTSYTSPAAPPNVQTTKRINDIPDLSKYQPVQSAADVKLDGKWAEFESTMKASYREHAMFPHVDRTLPMTGLDHESGYDPMAPGTPSSPARVNRAANRSGYSNVQPIAAHNIYDPMAPGTPSSPARVNRAANRSGYSLCNRYEFEPFEPEVPEQHARAKTADTMLQAARDRREYSVTQRV</sequence>
<evidence type="ECO:0000313" key="3">
    <source>
        <dbReference type="Proteomes" id="UP000054350"/>
    </source>
</evidence>
<gene>
    <name evidence="2" type="ORF">AMAG_20349</name>
</gene>
<proteinExistence type="predicted"/>
<dbReference type="OrthoDB" id="2135406at2759"/>
<dbReference type="EMBL" id="GG745371">
    <property type="protein sequence ID" value="KNE71411.1"/>
    <property type="molecule type" value="Genomic_DNA"/>
</dbReference>
<dbReference type="AlphaFoldDB" id="A0A0L0T9K4"/>
<reference evidence="2 3" key="1">
    <citation type="submission" date="2009-11" db="EMBL/GenBank/DDBJ databases">
        <title>Annotation of Allomyces macrogynus ATCC 38327.</title>
        <authorList>
            <consortium name="The Broad Institute Genome Sequencing Platform"/>
            <person name="Russ C."/>
            <person name="Cuomo C."/>
            <person name="Burger G."/>
            <person name="Gray M.W."/>
            <person name="Holland P.W.H."/>
            <person name="King N."/>
            <person name="Lang F.B.F."/>
            <person name="Roger A.J."/>
            <person name="Ruiz-Trillo I."/>
            <person name="Young S.K."/>
            <person name="Zeng Q."/>
            <person name="Gargeya S."/>
            <person name="Fitzgerald M."/>
            <person name="Haas B."/>
            <person name="Abouelleil A."/>
            <person name="Alvarado L."/>
            <person name="Arachchi H.M."/>
            <person name="Berlin A."/>
            <person name="Chapman S.B."/>
            <person name="Gearin G."/>
            <person name="Goldberg J."/>
            <person name="Griggs A."/>
            <person name="Gujja S."/>
            <person name="Hansen M."/>
            <person name="Heiman D."/>
            <person name="Howarth C."/>
            <person name="Larimer J."/>
            <person name="Lui A."/>
            <person name="MacDonald P.J.P."/>
            <person name="McCowen C."/>
            <person name="Montmayeur A."/>
            <person name="Murphy C."/>
            <person name="Neiman D."/>
            <person name="Pearson M."/>
            <person name="Priest M."/>
            <person name="Roberts A."/>
            <person name="Saif S."/>
            <person name="Shea T."/>
            <person name="Sisk P."/>
            <person name="Stolte C."/>
            <person name="Sykes S."/>
            <person name="Wortman J."/>
            <person name="Nusbaum C."/>
            <person name="Birren B."/>
        </authorList>
    </citation>
    <scope>NUCLEOTIDE SEQUENCE [LARGE SCALE GENOMIC DNA]</scope>
    <source>
        <strain evidence="2 3">ATCC 38327</strain>
    </source>
</reference>
<name>A0A0L0T9K4_ALLM3</name>
<keyword evidence="3" id="KW-1185">Reference proteome</keyword>
<feature type="region of interest" description="Disordered" evidence="1">
    <location>
        <begin position="1"/>
        <end position="40"/>
    </location>
</feature>